<accession>A0A7W6F796</accession>
<dbReference type="EMBL" id="JACIDN010000004">
    <property type="protein sequence ID" value="MBB3903153.1"/>
    <property type="molecule type" value="Genomic_DNA"/>
</dbReference>
<organism evidence="1 2">
    <name type="scientific">Methylobacterium brachythecii</name>
    <dbReference type="NCBI Taxonomy" id="1176177"/>
    <lineage>
        <taxon>Bacteria</taxon>
        <taxon>Pseudomonadati</taxon>
        <taxon>Pseudomonadota</taxon>
        <taxon>Alphaproteobacteria</taxon>
        <taxon>Hyphomicrobiales</taxon>
        <taxon>Methylobacteriaceae</taxon>
        <taxon>Methylobacterium</taxon>
    </lineage>
</organism>
<sequence length="39" mass="4129">MDMFNGGAAEPFGDRELVSQAAQPVSLLLRSAHMTALPV</sequence>
<evidence type="ECO:0000313" key="1">
    <source>
        <dbReference type="EMBL" id="MBB3903153.1"/>
    </source>
</evidence>
<name>A0A7W6F796_9HYPH</name>
<protein>
    <submittedName>
        <fullName evidence="1">Uncharacterized protein</fullName>
    </submittedName>
</protein>
<comment type="caution">
    <text evidence="1">The sequence shown here is derived from an EMBL/GenBank/DDBJ whole genome shotgun (WGS) entry which is preliminary data.</text>
</comment>
<reference evidence="1 2" key="1">
    <citation type="submission" date="2020-08" db="EMBL/GenBank/DDBJ databases">
        <title>Genomic Encyclopedia of Type Strains, Phase IV (KMG-IV): sequencing the most valuable type-strain genomes for metagenomic binning, comparative biology and taxonomic classification.</title>
        <authorList>
            <person name="Goeker M."/>
        </authorList>
    </citation>
    <scope>NUCLEOTIDE SEQUENCE [LARGE SCALE GENOMIC DNA]</scope>
    <source>
        <strain evidence="1 2">DSM 24105</strain>
    </source>
</reference>
<dbReference type="Proteomes" id="UP000517759">
    <property type="component" value="Unassembled WGS sequence"/>
</dbReference>
<proteinExistence type="predicted"/>
<evidence type="ECO:0000313" key="2">
    <source>
        <dbReference type="Proteomes" id="UP000517759"/>
    </source>
</evidence>
<gene>
    <name evidence="1" type="ORF">GGR33_002655</name>
</gene>
<dbReference type="AlphaFoldDB" id="A0A7W6F796"/>